<dbReference type="NCBIfam" id="TIGR03440">
    <property type="entry name" value="egtB_TIGR03440"/>
    <property type="match status" value="1"/>
</dbReference>
<accession>A0ABV1RKJ7</accession>
<dbReference type="Pfam" id="PF12867">
    <property type="entry name" value="DinB_2"/>
    <property type="match status" value="1"/>
</dbReference>
<dbReference type="InterPro" id="IPR042095">
    <property type="entry name" value="SUMF_sf"/>
</dbReference>
<evidence type="ECO:0000259" key="4">
    <source>
        <dbReference type="Pfam" id="PF03781"/>
    </source>
</evidence>
<evidence type="ECO:0000256" key="3">
    <source>
        <dbReference type="ARBA" id="ARBA00037882"/>
    </source>
</evidence>
<evidence type="ECO:0000313" key="7">
    <source>
        <dbReference type="Proteomes" id="UP001467690"/>
    </source>
</evidence>
<dbReference type="InterPro" id="IPR024775">
    <property type="entry name" value="DinB-like"/>
</dbReference>
<dbReference type="SUPFAM" id="SSF56436">
    <property type="entry name" value="C-type lectin-like"/>
    <property type="match status" value="1"/>
</dbReference>
<name>A0ABV1RKJ7_9ALTE</name>
<evidence type="ECO:0000256" key="2">
    <source>
        <dbReference type="ARBA" id="ARBA00023004"/>
    </source>
</evidence>
<dbReference type="EMBL" id="JBELOE010000265">
    <property type="protein sequence ID" value="MER2493463.1"/>
    <property type="molecule type" value="Genomic_DNA"/>
</dbReference>
<dbReference type="PANTHER" id="PTHR23150">
    <property type="entry name" value="SULFATASE MODIFYING FACTOR 1, 2"/>
    <property type="match status" value="1"/>
</dbReference>
<sequence length="387" mass="45604">MMLLDAYLQTRRVSELLCEPLEVEDFVPQAVEFASPPKWHLAHVTWFFETFILKEYLPGYRAFDPQFSFLFNSYYQSIGRRAIRNQRGIYSRPTVKQVYQYRHYVDEHMKKLLSPSQLSKNINQQVKDLIILGIHHEQQHQELLLTDLKYTFGLNELHPVYQADFNLIKDHNNAGGWLKIDENLYAVGHQGEGFCFDNELGRHQVYLPSFDINKALVTNGEYIEFIEQQGYQNFSYWLDDGWSWLQKKKISSPLYWHKVDGEWFYYTLAGLKPVDPEAMLCHVSYYEAQAYANWKGMRLPTEFEWEVASQQLAWGKRWEWTSSAYLPYPNFATKAGAVGEYNGKFMANQMVLRGASVATSSGHARYTYRNFFYPHMQWQFSGIRLAK</sequence>
<gene>
    <name evidence="6" type="primary">egtB</name>
    <name evidence="6" type="ORF">ABS311_16415</name>
</gene>
<dbReference type="Proteomes" id="UP001467690">
    <property type="component" value="Unassembled WGS sequence"/>
</dbReference>
<evidence type="ECO:0000313" key="6">
    <source>
        <dbReference type="EMBL" id="MER2493463.1"/>
    </source>
</evidence>
<dbReference type="InterPro" id="IPR005532">
    <property type="entry name" value="SUMF_dom"/>
</dbReference>
<dbReference type="InterPro" id="IPR051043">
    <property type="entry name" value="Sulfatase_Mod_Factor_Kinase"/>
</dbReference>
<reference evidence="6 7" key="1">
    <citation type="submission" date="2024-06" db="EMBL/GenBank/DDBJ databases">
        <authorList>
            <person name="Chen R.Y."/>
        </authorList>
    </citation>
    <scope>NUCLEOTIDE SEQUENCE [LARGE SCALE GENOMIC DNA]</scope>
    <source>
        <strain evidence="6 7">D2</strain>
    </source>
</reference>
<evidence type="ECO:0000256" key="1">
    <source>
        <dbReference type="ARBA" id="ARBA00023002"/>
    </source>
</evidence>
<feature type="domain" description="Sulfatase-modifying factor enzyme-like" evidence="4">
    <location>
        <begin position="192"/>
        <end position="309"/>
    </location>
</feature>
<dbReference type="InterPro" id="IPR016187">
    <property type="entry name" value="CTDL_fold"/>
</dbReference>
<protein>
    <submittedName>
        <fullName evidence="6">Ergothioneine biosynthesis protein EgtB</fullName>
    </submittedName>
</protein>
<proteinExistence type="predicted"/>
<keyword evidence="2" id="KW-0408">Iron</keyword>
<feature type="domain" description="DinB-like" evidence="5">
    <location>
        <begin position="7"/>
        <end position="143"/>
    </location>
</feature>
<comment type="caution">
    <text evidence="6">The sequence shown here is derived from an EMBL/GenBank/DDBJ whole genome shotgun (WGS) entry which is preliminary data.</text>
</comment>
<comment type="pathway">
    <text evidence="3">Amino-acid biosynthesis; ergothioneine biosynthesis.</text>
</comment>
<evidence type="ECO:0000259" key="5">
    <source>
        <dbReference type="Pfam" id="PF12867"/>
    </source>
</evidence>
<dbReference type="Pfam" id="PF03781">
    <property type="entry name" value="FGE-sulfatase"/>
    <property type="match status" value="1"/>
</dbReference>
<dbReference type="Gene3D" id="3.90.1580.10">
    <property type="entry name" value="paralog of FGE (formylglycine-generating enzyme)"/>
    <property type="match status" value="2"/>
</dbReference>
<dbReference type="InterPro" id="IPR017806">
    <property type="entry name" value="EgtB"/>
</dbReference>
<dbReference type="RefSeq" id="WP_350402629.1">
    <property type="nucleotide sequence ID" value="NZ_JBELOE010000265.1"/>
</dbReference>
<organism evidence="6 7">
    <name type="scientific">Catenovulum sediminis</name>
    <dbReference type="NCBI Taxonomy" id="1740262"/>
    <lineage>
        <taxon>Bacteria</taxon>
        <taxon>Pseudomonadati</taxon>
        <taxon>Pseudomonadota</taxon>
        <taxon>Gammaproteobacteria</taxon>
        <taxon>Alteromonadales</taxon>
        <taxon>Alteromonadaceae</taxon>
        <taxon>Catenovulum</taxon>
    </lineage>
</organism>
<keyword evidence="1" id="KW-0560">Oxidoreductase</keyword>
<dbReference type="PANTHER" id="PTHR23150:SF36">
    <property type="entry name" value="HERCYNINE OXYGENASE"/>
    <property type="match status" value="1"/>
</dbReference>
<keyword evidence="7" id="KW-1185">Reference proteome</keyword>